<name>A0ABU7R8M2_9ACTN</name>
<accession>A0ABU7R8M2</accession>
<dbReference type="Proteomes" id="UP001332931">
    <property type="component" value="Unassembled WGS sequence"/>
</dbReference>
<dbReference type="SMART" id="SM00490">
    <property type="entry name" value="HELICc"/>
    <property type="match status" value="1"/>
</dbReference>
<dbReference type="SMART" id="SM00487">
    <property type="entry name" value="DEXDc"/>
    <property type="match status" value="1"/>
</dbReference>
<organism evidence="6 7">
    <name type="scientific">Olsenella absiana</name>
    <dbReference type="NCBI Taxonomy" id="3115222"/>
    <lineage>
        <taxon>Bacteria</taxon>
        <taxon>Bacillati</taxon>
        <taxon>Actinomycetota</taxon>
        <taxon>Coriobacteriia</taxon>
        <taxon>Coriobacteriales</taxon>
        <taxon>Atopobiaceae</taxon>
        <taxon>Olsenella</taxon>
    </lineage>
</organism>
<sequence length="803" mass="89924">MGAFDRYAPFVQDFIYDHNWESLRSVQVAAADAIFNTDDNVLLTASTASGKTEAAFFPILTELWEDPPASVGCIYIGPLKALINDQFLRLEDLCAEGDIPVWHWHGDVSQSHKAKMLKHPSGILQITPESLESMLLHRHAAIGRIFSDLRFVVIDEVHSLLRGDRGDQTLCCIERLSRLAGVNPRRIGLSATIGDPTAAGAYLSAGTGRRCVIPRLDAPKERWRISMEHFYVTGPQAPERGEDGLGRGAAASEPSYEVPLAEPSCERVPPRAERAQDAPEVSGGAEPEQPDHEEPSDSAPVFADPGLAYVFEHTKGHKCLVFANSREEAESVTTSLRQYCEACGEPDRFLIHHGNLSASLRETAEDLMREEDSCLTTVTTSTLELGIDIGRLERAFQIDAPFTVSSFLQRMGRTGRRGQPPEMWFLMREEEPEARALLPETIPWKLLQGIALVQLYVEDRWVEPPRLDGLPFSLLYHQTMATLASSGELTAPELARRVLTLTPFHRISLDDYAVLLRHLLEIDHLERTDEGGFVVGLAGERVCNDFRFYAVFAEDEEYTVRSESEELGTIVQPPPVGERIAIAGAVWVIEEIDYKRHLIQCTKVKGKVPAYFGMVAGDIDTHVLERMRGVLEEGRSYPYLKRNARARLAQARHVASFARVASEPLVCLGGTMWCLFPWLGSYAFLALERFLKIRCGERLGLKGLDSSRPYFMQFVMRADARTFYRVVKEEAAKPLDPMELLYPTEVPYFDKYDEFVPEELVRKGFALGVLDVEGMLERVRSWPDEPAAARLATRAQLPPQSRG</sequence>
<dbReference type="Gene3D" id="3.40.50.300">
    <property type="entry name" value="P-loop containing nucleotide triphosphate hydrolases"/>
    <property type="match status" value="2"/>
</dbReference>
<evidence type="ECO:0000256" key="3">
    <source>
        <dbReference type="SAM" id="MobiDB-lite"/>
    </source>
</evidence>
<protein>
    <submittedName>
        <fullName evidence="6">DEAD/DEAH box helicase</fullName>
    </submittedName>
</protein>
<feature type="domain" description="Helicase C-terminal" evidence="5">
    <location>
        <begin position="306"/>
        <end position="463"/>
    </location>
</feature>
<evidence type="ECO:0000313" key="6">
    <source>
        <dbReference type="EMBL" id="MEE6146944.1"/>
    </source>
</evidence>
<feature type="domain" description="Helicase ATP-binding" evidence="4">
    <location>
        <begin position="32"/>
        <end position="211"/>
    </location>
</feature>
<dbReference type="SUPFAM" id="SSF52540">
    <property type="entry name" value="P-loop containing nucleoside triphosphate hydrolases"/>
    <property type="match status" value="1"/>
</dbReference>
<feature type="region of interest" description="Disordered" evidence="3">
    <location>
        <begin position="234"/>
        <end position="301"/>
    </location>
</feature>
<evidence type="ECO:0000256" key="2">
    <source>
        <dbReference type="ARBA" id="ARBA00022840"/>
    </source>
</evidence>
<dbReference type="Pfam" id="PF00271">
    <property type="entry name" value="Helicase_C"/>
    <property type="match status" value="1"/>
</dbReference>
<dbReference type="InterPro" id="IPR027417">
    <property type="entry name" value="P-loop_NTPase"/>
</dbReference>
<keyword evidence="7" id="KW-1185">Reference proteome</keyword>
<evidence type="ECO:0000259" key="5">
    <source>
        <dbReference type="PROSITE" id="PS51194"/>
    </source>
</evidence>
<dbReference type="RefSeq" id="WP_330957710.1">
    <property type="nucleotide sequence ID" value="NZ_JAZGJQ010000002.1"/>
</dbReference>
<keyword evidence="2" id="KW-0067">ATP-binding</keyword>
<evidence type="ECO:0000313" key="7">
    <source>
        <dbReference type="Proteomes" id="UP001332931"/>
    </source>
</evidence>
<dbReference type="GO" id="GO:0004386">
    <property type="term" value="F:helicase activity"/>
    <property type="evidence" value="ECO:0007669"/>
    <property type="project" value="UniProtKB-KW"/>
</dbReference>
<dbReference type="PROSITE" id="PS51194">
    <property type="entry name" value="HELICASE_CTER"/>
    <property type="match status" value="1"/>
</dbReference>
<dbReference type="InterPro" id="IPR052511">
    <property type="entry name" value="ATP-dep_Helicase"/>
</dbReference>
<dbReference type="InterPro" id="IPR014001">
    <property type="entry name" value="Helicase_ATP-bd"/>
</dbReference>
<dbReference type="EMBL" id="JAZGJQ010000002">
    <property type="protein sequence ID" value="MEE6146944.1"/>
    <property type="molecule type" value="Genomic_DNA"/>
</dbReference>
<dbReference type="InterPro" id="IPR001650">
    <property type="entry name" value="Helicase_C-like"/>
</dbReference>
<evidence type="ECO:0000259" key="4">
    <source>
        <dbReference type="PROSITE" id="PS51192"/>
    </source>
</evidence>
<dbReference type="PROSITE" id="PS51192">
    <property type="entry name" value="HELICASE_ATP_BIND_1"/>
    <property type="match status" value="1"/>
</dbReference>
<evidence type="ECO:0000256" key="1">
    <source>
        <dbReference type="ARBA" id="ARBA00022741"/>
    </source>
</evidence>
<keyword evidence="1" id="KW-0547">Nucleotide-binding</keyword>
<gene>
    <name evidence="6" type="ORF">VXJ25_02870</name>
</gene>
<dbReference type="Pfam" id="PF00270">
    <property type="entry name" value="DEAD"/>
    <property type="match status" value="1"/>
</dbReference>
<keyword evidence="6" id="KW-0347">Helicase</keyword>
<dbReference type="CDD" id="cd17922">
    <property type="entry name" value="DEXHc_LHR-like"/>
    <property type="match status" value="1"/>
</dbReference>
<comment type="caution">
    <text evidence="6">The sequence shown here is derived from an EMBL/GenBank/DDBJ whole genome shotgun (WGS) entry which is preliminary data.</text>
</comment>
<dbReference type="PANTHER" id="PTHR47962:SF5">
    <property type="entry name" value="ATP-DEPENDENT HELICASE LHR-RELATED"/>
    <property type="match status" value="1"/>
</dbReference>
<feature type="compositionally biased region" description="Basic and acidic residues" evidence="3">
    <location>
        <begin position="264"/>
        <end position="277"/>
    </location>
</feature>
<keyword evidence="6" id="KW-0378">Hydrolase</keyword>
<reference evidence="6 7" key="1">
    <citation type="submission" date="2024-01" db="EMBL/GenBank/DDBJ databases">
        <title>Description of Olsenella sp. nov., isolated from pig feces.</title>
        <authorList>
            <person name="Chang Y.-H."/>
        </authorList>
    </citation>
    <scope>NUCLEOTIDE SEQUENCE [LARGE SCALE GENOMIC DNA]</scope>
    <source>
        <strain evidence="6 7">YH-ols2223</strain>
    </source>
</reference>
<proteinExistence type="predicted"/>
<dbReference type="InterPro" id="IPR011545">
    <property type="entry name" value="DEAD/DEAH_box_helicase_dom"/>
</dbReference>
<dbReference type="PANTHER" id="PTHR47962">
    <property type="entry name" value="ATP-DEPENDENT HELICASE LHR-RELATED-RELATED"/>
    <property type="match status" value="1"/>
</dbReference>